<dbReference type="EMBL" id="BPLR01007783">
    <property type="protein sequence ID" value="GIY19688.1"/>
    <property type="molecule type" value="Genomic_DNA"/>
</dbReference>
<dbReference type="PROSITE" id="PS50030">
    <property type="entry name" value="UBA"/>
    <property type="match status" value="1"/>
</dbReference>
<evidence type="ECO:0000313" key="3">
    <source>
        <dbReference type="EMBL" id="GIY19688.1"/>
    </source>
</evidence>
<dbReference type="CDD" id="cd14288">
    <property type="entry name" value="UBA_HUWE1"/>
    <property type="match status" value="1"/>
</dbReference>
<evidence type="ECO:0000313" key="4">
    <source>
        <dbReference type="Proteomes" id="UP001054945"/>
    </source>
</evidence>
<organism evidence="3 4">
    <name type="scientific">Caerostris extrusa</name>
    <name type="common">Bark spider</name>
    <name type="synonym">Caerostris bankana</name>
    <dbReference type="NCBI Taxonomy" id="172846"/>
    <lineage>
        <taxon>Eukaryota</taxon>
        <taxon>Metazoa</taxon>
        <taxon>Ecdysozoa</taxon>
        <taxon>Arthropoda</taxon>
        <taxon>Chelicerata</taxon>
        <taxon>Arachnida</taxon>
        <taxon>Araneae</taxon>
        <taxon>Araneomorphae</taxon>
        <taxon>Entelegynae</taxon>
        <taxon>Araneoidea</taxon>
        <taxon>Araneidae</taxon>
        <taxon>Caerostris</taxon>
    </lineage>
</organism>
<dbReference type="FunFam" id="1.10.8.10:FF:000019">
    <property type="entry name" value="Putative e3 ubiquitin-protein ligase huwe1 isoform x2"/>
    <property type="match status" value="1"/>
</dbReference>
<dbReference type="Proteomes" id="UP001054945">
    <property type="component" value="Unassembled WGS sequence"/>
</dbReference>
<evidence type="ECO:0000256" key="1">
    <source>
        <dbReference type="SAM" id="MobiDB-lite"/>
    </source>
</evidence>
<sequence length="130" mass="13985">MLQNAPLFFPPIHIITTRACMKNGGTGERISKDLLKEKEIKVSAPATASTASPAQASSSSRIVNRGRQILEEDDSSVNQDHLTQLVDMGFQRSLATEALLNTLSVEQATEYLLNYPSPLGLNSAATESAP</sequence>
<proteinExistence type="predicted"/>
<dbReference type="InterPro" id="IPR041918">
    <property type="entry name" value="UBA_HUWE1"/>
</dbReference>
<dbReference type="InterPro" id="IPR015940">
    <property type="entry name" value="UBA"/>
</dbReference>
<reference evidence="3 4" key="1">
    <citation type="submission" date="2021-06" db="EMBL/GenBank/DDBJ databases">
        <title>Caerostris extrusa draft genome.</title>
        <authorList>
            <person name="Kono N."/>
            <person name="Arakawa K."/>
        </authorList>
    </citation>
    <scope>NUCLEOTIDE SEQUENCE [LARGE SCALE GENOMIC DNA]</scope>
</reference>
<protein>
    <submittedName>
        <fullName evidence="3">E3 ubiquitin-protein ligase HUWE1</fullName>
    </submittedName>
</protein>
<keyword evidence="4" id="KW-1185">Reference proteome</keyword>
<name>A0AAV4RBL0_CAEEX</name>
<feature type="domain" description="UBA" evidence="2">
    <location>
        <begin position="76"/>
        <end position="115"/>
    </location>
</feature>
<dbReference type="AlphaFoldDB" id="A0AAV4RBL0"/>
<dbReference type="Pfam" id="PF00627">
    <property type="entry name" value="UBA"/>
    <property type="match status" value="1"/>
</dbReference>
<evidence type="ECO:0000259" key="2">
    <source>
        <dbReference type="PROSITE" id="PS50030"/>
    </source>
</evidence>
<accession>A0AAV4RBL0</accession>
<dbReference type="InterPro" id="IPR009060">
    <property type="entry name" value="UBA-like_sf"/>
</dbReference>
<feature type="compositionally biased region" description="Low complexity" evidence="1">
    <location>
        <begin position="43"/>
        <end position="60"/>
    </location>
</feature>
<dbReference type="Gene3D" id="1.10.8.10">
    <property type="entry name" value="DNA helicase RuvA subunit, C-terminal domain"/>
    <property type="match status" value="1"/>
</dbReference>
<dbReference type="SUPFAM" id="SSF46934">
    <property type="entry name" value="UBA-like"/>
    <property type="match status" value="1"/>
</dbReference>
<gene>
    <name evidence="3" type="primary">HUWE1_2</name>
    <name evidence="3" type="ORF">CEXT_385481</name>
</gene>
<feature type="region of interest" description="Disordered" evidence="1">
    <location>
        <begin position="43"/>
        <end position="64"/>
    </location>
</feature>
<comment type="caution">
    <text evidence="3">The sequence shown here is derived from an EMBL/GenBank/DDBJ whole genome shotgun (WGS) entry which is preliminary data.</text>
</comment>